<dbReference type="STRING" id="469383.Cwoe_2612"/>
<evidence type="ECO:0000313" key="3">
    <source>
        <dbReference type="Proteomes" id="UP000008229"/>
    </source>
</evidence>
<dbReference type="PANTHER" id="PTHR42951:SF4">
    <property type="entry name" value="ACYL-COENZYME A THIOESTERASE MBLAC2"/>
    <property type="match status" value="1"/>
</dbReference>
<dbReference type="OrthoDB" id="2273115at2"/>
<dbReference type="InterPro" id="IPR036866">
    <property type="entry name" value="RibonucZ/Hydroxyglut_hydro"/>
</dbReference>
<dbReference type="KEGG" id="cwo:Cwoe_2612"/>
<dbReference type="SMART" id="SM00849">
    <property type="entry name" value="Lactamase_B"/>
    <property type="match status" value="1"/>
</dbReference>
<reference evidence="3" key="2">
    <citation type="submission" date="2010-01" db="EMBL/GenBank/DDBJ databases">
        <title>The complete genome of Conexibacter woesei DSM 14684.</title>
        <authorList>
            <consortium name="US DOE Joint Genome Institute (JGI-PGF)"/>
            <person name="Lucas S."/>
            <person name="Copeland A."/>
            <person name="Lapidus A."/>
            <person name="Glavina del Rio T."/>
            <person name="Dalin E."/>
            <person name="Tice H."/>
            <person name="Bruce D."/>
            <person name="Goodwin L."/>
            <person name="Pitluck S."/>
            <person name="Kyrpides N."/>
            <person name="Mavromatis K."/>
            <person name="Ivanova N."/>
            <person name="Mikhailova N."/>
            <person name="Chertkov O."/>
            <person name="Brettin T."/>
            <person name="Detter J.C."/>
            <person name="Han C."/>
            <person name="Larimer F."/>
            <person name="Land M."/>
            <person name="Hauser L."/>
            <person name="Markowitz V."/>
            <person name="Cheng J.-F."/>
            <person name="Hugenholtz P."/>
            <person name="Woyke T."/>
            <person name="Wu D."/>
            <person name="Pukall R."/>
            <person name="Steenblock K."/>
            <person name="Schneider S."/>
            <person name="Klenk H.-P."/>
            <person name="Eisen J.A."/>
        </authorList>
    </citation>
    <scope>NUCLEOTIDE SEQUENCE [LARGE SCALE GENOMIC DNA]</scope>
    <source>
        <strain evidence="3">DSM 14684 / CIP 108061 / JCM 11494 / NBRC 100937 / ID131577</strain>
    </source>
</reference>
<dbReference type="Gene3D" id="3.60.15.10">
    <property type="entry name" value="Ribonuclease Z/Hydroxyacylglutathione hydrolase-like"/>
    <property type="match status" value="1"/>
</dbReference>
<proteinExistence type="predicted"/>
<dbReference type="AlphaFoldDB" id="D3F8R7"/>
<dbReference type="RefSeq" id="WP_012934082.1">
    <property type="nucleotide sequence ID" value="NC_013739.1"/>
</dbReference>
<protein>
    <submittedName>
        <fullName evidence="2">Beta-lactamase domain protein</fullName>
    </submittedName>
</protein>
<accession>D3F8R7</accession>
<dbReference type="InterPro" id="IPR001279">
    <property type="entry name" value="Metallo-B-lactamas"/>
</dbReference>
<organism evidence="2 3">
    <name type="scientific">Conexibacter woesei (strain DSM 14684 / CCUG 47730 / CIP 108061 / JCM 11494 / NBRC 100937 / ID131577)</name>
    <dbReference type="NCBI Taxonomy" id="469383"/>
    <lineage>
        <taxon>Bacteria</taxon>
        <taxon>Bacillati</taxon>
        <taxon>Actinomycetota</taxon>
        <taxon>Thermoleophilia</taxon>
        <taxon>Solirubrobacterales</taxon>
        <taxon>Conexibacteraceae</taxon>
        <taxon>Conexibacter</taxon>
    </lineage>
</organism>
<dbReference type="Pfam" id="PF00753">
    <property type="entry name" value="Lactamase_B"/>
    <property type="match status" value="1"/>
</dbReference>
<dbReference type="SUPFAM" id="SSF56281">
    <property type="entry name" value="Metallo-hydrolase/oxidoreductase"/>
    <property type="match status" value="1"/>
</dbReference>
<name>D3F8R7_CONWI</name>
<dbReference type="HOGENOM" id="CLU_056342_1_1_11"/>
<dbReference type="Proteomes" id="UP000008229">
    <property type="component" value="Chromosome"/>
</dbReference>
<evidence type="ECO:0000259" key="1">
    <source>
        <dbReference type="SMART" id="SM00849"/>
    </source>
</evidence>
<evidence type="ECO:0000313" key="2">
    <source>
        <dbReference type="EMBL" id="ADB51031.1"/>
    </source>
</evidence>
<sequence length="342" mass="36395">MSGTLHGDPERFAGGLSEVAPGVWAWLTPNGMWGESNAGLIVGDGAAALVDTMWDQRLTRELLAATARLTAAAPIELVVNTHSDGDHWWGNAEVPAGARIVTSQASLDAMREEAPPAALCRLRRLAATARVAPGAVGEMARYVSGMLAPFAFEHVQLRFPGETFTGERIERTGGRDLRLIEVGPAHTPGDLVVHVPDAGVVFGADILFFGVTPVLWHGPVENWIAALDTLLALDADVFVPGHGPVGGRAEVEQLRAYWVWLAEAVGRHHVAGRSAMEAARALVRDPGFARFAGWTGAERTVINVTTIHRALAGKGPVPAGPPARARLFAQVAVLAKELDERR</sequence>
<dbReference type="CDD" id="cd16282">
    <property type="entry name" value="metallo-hydrolase-like_MBL-fold"/>
    <property type="match status" value="1"/>
</dbReference>
<reference evidence="2 3" key="1">
    <citation type="journal article" date="2010" name="Stand. Genomic Sci.">
        <title>Complete genome sequence of Conexibacter woesei type strain (ID131577).</title>
        <authorList>
            <person name="Pukall R."/>
            <person name="Lapidus A."/>
            <person name="Glavina Del Rio T."/>
            <person name="Copeland A."/>
            <person name="Tice H."/>
            <person name="Cheng J.-F."/>
            <person name="Lucas S."/>
            <person name="Chen F."/>
            <person name="Nolan M."/>
            <person name="Bruce D."/>
            <person name="Goodwin L."/>
            <person name="Pitluck S."/>
            <person name="Mavromatis K."/>
            <person name="Ivanova N."/>
            <person name="Ovchinnikova G."/>
            <person name="Pati A."/>
            <person name="Chen A."/>
            <person name="Palaniappan K."/>
            <person name="Land M."/>
            <person name="Hauser L."/>
            <person name="Chang Y.-J."/>
            <person name="Jeffries C.D."/>
            <person name="Chain P."/>
            <person name="Meincke L."/>
            <person name="Sims D."/>
            <person name="Brettin T."/>
            <person name="Detter J.C."/>
            <person name="Rohde M."/>
            <person name="Goeker M."/>
            <person name="Bristow J."/>
            <person name="Eisen J.A."/>
            <person name="Markowitz V."/>
            <person name="Kyrpides N.C."/>
            <person name="Klenk H.-P."/>
            <person name="Hugenholtz P."/>
        </authorList>
    </citation>
    <scope>NUCLEOTIDE SEQUENCE [LARGE SCALE GENOMIC DNA]</scope>
    <source>
        <strain evidence="3">DSM 14684 / CIP 108061 / JCM 11494 / NBRC 100937 / ID131577</strain>
    </source>
</reference>
<dbReference type="InterPro" id="IPR050855">
    <property type="entry name" value="NDM-1-like"/>
</dbReference>
<feature type="domain" description="Metallo-beta-lactamase" evidence="1">
    <location>
        <begin position="35"/>
        <end position="242"/>
    </location>
</feature>
<dbReference type="eggNOG" id="COG0491">
    <property type="taxonomic scope" value="Bacteria"/>
</dbReference>
<gene>
    <name evidence="2" type="ordered locus">Cwoe_2612</name>
</gene>
<keyword evidence="3" id="KW-1185">Reference proteome</keyword>
<dbReference type="PANTHER" id="PTHR42951">
    <property type="entry name" value="METALLO-BETA-LACTAMASE DOMAIN-CONTAINING"/>
    <property type="match status" value="1"/>
</dbReference>
<dbReference type="EMBL" id="CP001854">
    <property type="protein sequence ID" value="ADB51031.1"/>
    <property type="molecule type" value="Genomic_DNA"/>
</dbReference>